<reference evidence="1" key="1">
    <citation type="submission" date="2021-07" db="EMBL/GenBank/DDBJ databases">
        <title>Roseobacter insulae sp. nov., isolated from a tidal flat.</title>
        <authorList>
            <person name="Park S."/>
            <person name="Yoon J.-H."/>
        </authorList>
    </citation>
    <scope>NUCLEOTIDE SEQUENCE</scope>
    <source>
        <strain evidence="1">YSTF-M11</strain>
    </source>
</reference>
<evidence type="ECO:0000313" key="2">
    <source>
        <dbReference type="Proteomes" id="UP001138661"/>
    </source>
</evidence>
<name>A0A9X1FU72_9RHOB</name>
<sequence>MSSEVSFSCQCGTLKGVLHDVAPASGCHLICYCKDCRAFARHMGQMEALEPGGGSPLVQVLPNRIEITQGADQIACLRLSPKGLYRWYATCCRTPLANTVGTSKMPLAGMWRPNFADTEALGPVVTHGFTKFALPVTGAPRKDKGLARMLGGLLKRTLAAYLSGTARISPFFDQAGQPVAEPRIISLAEREAAYRE</sequence>
<organism evidence="1 2">
    <name type="scientific">Roseobacter insulae</name>
    <dbReference type="NCBI Taxonomy" id="2859783"/>
    <lineage>
        <taxon>Bacteria</taxon>
        <taxon>Pseudomonadati</taxon>
        <taxon>Pseudomonadota</taxon>
        <taxon>Alphaproteobacteria</taxon>
        <taxon>Rhodobacterales</taxon>
        <taxon>Roseobacteraceae</taxon>
        <taxon>Roseobacter</taxon>
    </lineage>
</organism>
<proteinExistence type="predicted"/>
<gene>
    <name evidence="1" type="ORF">KX928_08105</name>
</gene>
<evidence type="ECO:0008006" key="3">
    <source>
        <dbReference type="Google" id="ProtNLM"/>
    </source>
</evidence>
<dbReference type="RefSeq" id="WP_219500848.1">
    <property type="nucleotide sequence ID" value="NZ_JAHXDN010000002.1"/>
</dbReference>
<dbReference type="InterPro" id="IPR046149">
    <property type="entry name" value="DUF6151"/>
</dbReference>
<dbReference type="Proteomes" id="UP001138661">
    <property type="component" value="Unassembled WGS sequence"/>
</dbReference>
<keyword evidence="2" id="KW-1185">Reference proteome</keyword>
<dbReference type="Pfam" id="PF19648">
    <property type="entry name" value="DUF6151"/>
    <property type="match status" value="1"/>
</dbReference>
<protein>
    <recommendedName>
        <fullName evidence="3">CENP-V/GFA domain-containing protein</fullName>
    </recommendedName>
</protein>
<dbReference type="EMBL" id="JAHXDN010000002">
    <property type="protein sequence ID" value="MBW4707748.1"/>
    <property type="molecule type" value="Genomic_DNA"/>
</dbReference>
<evidence type="ECO:0000313" key="1">
    <source>
        <dbReference type="EMBL" id="MBW4707748.1"/>
    </source>
</evidence>
<comment type="caution">
    <text evidence="1">The sequence shown here is derived from an EMBL/GenBank/DDBJ whole genome shotgun (WGS) entry which is preliminary data.</text>
</comment>
<dbReference type="AlphaFoldDB" id="A0A9X1FU72"/>
<accession>A0A9X1FU72</accession>